<dbReference type="AlphaFoldDB" id="A0A7W9AFN0"/>
<dbReference type="InterPro" id="IPR018551">
    <property type="entry name" value="DUF2007"/>
</dbReference>
<dbReference type="EMBL" id="JACIJC010000001">
    <property type="protein sequence ID" value="MBB5684579.1"/>
    <property type="molecule type" value="Genomic_DNA"/>
</dbReference>
<keyword evidence="3" id="KW-1185">Reference proteome</keyword>
<dbReference type="Pfam" id="PF09413">
    <property type="entry name" value="DUF2007"/>
    <property type="match status" value="1"/>
</dbReference>
<proteinExistence type="predicted"/>
<protein>
    <recommendedName>
        <fullName evidence="1">DUF2007 domain-containing protein</fullName>
    </recommendedName>
</protein>
<comment type="caution">
    <text evidence="2">The sequence shown here is derived from an EMBL/GenBank/DDBJ whole genome shotgun (WGS) entry which is preliminary data.</text>
</comment>
<name>A0A7W9AFN0_9SPHN</name>
<dbReference type="Proteomes" id="UP000549617">
    <property type="component" value="Unassembled WGS sequence"/>
</dbReference>
<reference evidence="2 3" key="1">
    <citation type="submission" date="2020-08" db="EMBL/GenBank/DDBJ databases">
        <title>Genomic Encyclopedia of Type Strains, Phase IV (KMG-IV): sequencing the most valuable type-strain genomes for metagenomic binning, comparative biology and taxonomic classification.</title>
        <authorList>
            <person name="Goeker M."/>
        </authorList>
    </citation>
    <scope>NUCLEOTIDE SEQUENCE [LARGE SCALE GENOMIC DNA]</scope>
    <source>
        <strain evidence="2 3">DSM 25079</strain>
    </source>
</reference>
<evidence type="ECO:0000313" key="3">
    <source>
        <dbReference type="Proteomes" id="UP000549617"/>
    </source>
</evidence>
<dbReference type="InterPro" id="IPR011322">
    <property type="entry name" value="N-reg_PII-like_a/b"/>
</dbReference>
<accession>A0A7W9AFN0</accession>
<gene>
    <name evidence="2" type="ORF">FHS49_000570</name>
</gene>
<dbReference type="SUPFAM" id="SSF54913">
    <property type="entry name" value="GlnB-like"/>
    <property type="match status" value="1"/>
</dbReference>
<organism evidence="2 3">
    <name type="scientific">Sphingobium boeckii</name>
    <dbReference type="NCBI Taxonomy" id="1082345"/>
    <lineage>
        <taxon>Bacteria</taxon>
        <taxon>Pseudomonadati</taxon>
        <taxon>Pseudomonadota</taxon>
        <taxon>Alphaproteobacteria</taxon>
        <taxon>Sphingomonadales</taxon>
        <taxon>Sphingomonadaceae</taxon>
        <taxon>Sphingobium</taxon>
    </lineage>
</organism>
<dbReference type="RefSeq" id="WP_184015023.1">
    <property type="nucleotide sequence ID" value="NZ_JACIJC010000001.1"/>
</dbReference>
<feature type="domain" description="DUF2007" evidence="1">
    <location>
        <begin position="6"/>
        <end position="65"/>
    </location>
</feature>
<dbReference type="Gene3D" id="3.30.70.790">
    <property type="entry name" value="UreE, C-terminal domain"/>
    <property type="match status" value="1"/>
</dbReference>
<sequence>MSLVPVAEFSDRIGADLARLQLLSEGIEAMLFDGGMGGLGLGFLTPVRLMVADEDFDAAQNILAQS</sequence>
<evidence type="ECO:0000259" key="1">
    <source>
        <dbReference type="Pfam" id="PF09413"/>
    </source>
</evidence>
<evidence type="ECO:0000313" key="2">
    <source>
        <dbReference type="EMBL" id="MBB5684579.1"/>
    </source>
</evidence>